<dbReference type="NCBIfam" id="NF047421">
    <property type="entry name" value="YfmH_fam"/>
    <property type="match status" value="1"/>
</dbReference>
<evidence type="ECO:0000313" key="9">
    <source>
        <dbReference type="Proteomes" id="UP000005025"/>
    </source>
</evidence>
<keyword evidence="2" id="KW-0645">Protease</keyword>
<dbReference type="Pfam" id="PF05193">
    <property type="entry name" value="Peptidase_M16_C"/>
    <property type="match status" value="1"/>
</dbReference>
<dbReference type="STRING" id="797516.HMPREF9104_02845"/>
<evidence type="ECO:0000256" key="1">
    <source>
        <dbReference type="ARBA" id="ARBA00007261"/>
    </source>
</evidence>
<evidence type="ECO:0000256" key="3">
    <source>
        <dbReference type="ARBA" id="ARBA00022801"/>
    </source>
</evidence>
<dbReference type="EMBL" id="AGRJ01000237">
    <property type="protein sequence ID" value="EHO48496.1"/>
    <property type="molecule type" value="Genomic_DNA"/>
</dbReference>
<keyword evidence="3" id="KW-0378">Hydrolase</keyword>
<feature type="domain" description="Peptidase M16 C-terminal" evidence="7">
    <location>
        <begin position="180"/>
        <end position="344"/>
    </location>
</feature>
<dbReference type="InterPro" id="IPR011249">
    <property type="entry name" value="Metalloenz_LuxS/M16"/>
</dbReference>
<keyword evidence="5" id="KW-0482">Metalloprotease</keyword>
<dbReference type="Gene3D" id="3.30.830.10">
    <property type="entry name" value="Metalloenzyme, LuxS/M16 peptidase-like"/>
    <property type="match status" value="2"/>
</dbReference>
<evidence type="ECO:0000259" key="7">
    <source>
        <dbReference type="Pfam" id="PF05193"/>
    </source>
</evidence>
<reference evidence="8 9" key="1">
    <citation type="submission" date="2011-09" db="EMBL/GenBank/DDBJ databases">
        <authorList>
            <person name="Weinstock G."/>
            <person name="Sodergren E."/>
            <person name="Clifton S."/>
            <person name="Fulton L."/>
            <person name="Fulton B."/>
            <person name="Courtney L."/>
            <person name="Fronick C."/>
            <person name="Harrison M."/>
            <person name="Strong C."/>
            <person name="Farmer C."/>
            <person name="Delahaunty K."/>
            <person name="Markovic C."/>
            <person name="Hall O."/>
            <person name="Minx P."/>
            <person name="Tomlinson C."/>
            <person name="Mitreva M."/>
            <person name="Hou S."/>
            <person name="Chen J."/>
            <person name="Wollam A."/>
            <person name="Pepin K.H."/>
            <person name="Johnson M."/>
            <person name="Bhonagiri V."/>
            <person name="Zhang X."/>
            <person name="Suruliraj S."/>
            <person name="Warren W."/>
            <person name="Chinwalla A."/>
            <person name="Mardis E.R."/>
            <person name="Wilson R.K."/>
        </authorList>
    </citation>
    <scope>NUCLEOTIDE SEQUENCE [LARGE SCALE GENOMIC DNA]</scope>
    <source>
        <strain evidence="8 9">F0435</strain>
    </source>
</reference>
<dbReference type="PANTHER" id="PTHR43690:SF17">
    <property type="entry name" value="PROTEIN YHJJ"/>
    <property type="match status" value="1"/>
</dbReference>
<dbReference type="GO" id="GO:0046872">
    <property type="term" value="F:metal ion binding"/>
    <property type="evidence" value="ECO:0007669"/>
    <property type="project" value="InterPro"/>
</dbReference>
<dbReference type="OrthoDB" id="9811314at2"/>
<dbReference type="InterPro" id="IPR050626">
    <property type="entry name" value="Peptidase_M16"/>
</dbReference>
<evidence type="ECO:0000256" key="4">
    <source>
        <dbReference type="ARBA" id="ARBA00022833"/>
    </source>
</evidence>
<dbReference type="SUPFAM" id="SSF63411">
    <property type="entry name" value="LuxS/MPP-like metallohydrolase"/>
    <property type="match status" value="2"/>
</dbReference>
<dbReference type="Pfam" id="PF00675">
    <property type="entry name" value="Peptidase_M16"/>
    <property type="match status" value="1"/>
</dbReference>
<dbReference type="PANTHER" id="PTHR43690">
    <property type="entry name" value="NARDILYSIN"/>
    <property type="match status" value="1"/>
</dbReference>
<gene>
    <name evidence="8" type="ORF">HMPREF9104_02845</name>
</gene>
<evidence type="ECO:0000256" key="5">
    <source>
        <dbReference type="ARBA" id="ARBA00023049"/>
    </source>
</evidence>
<dbReference type="GO" id="GO:0008237">
    <property type="term" value="F:metallopeptidase activity"/>
    <property type="evidence" value="ECO:0007669"/>
    <property type="project" value="UniProtKB-KW"/>
</dbReference>
<comment type="similarity">
    <text evidence="1">Belongs to the peptidase M16 family.</text>
</comment>
<dbReference type="Proteomes" id="UP000005025">
    <property type="component" value="Unassembled WGS sequence"/>
</dbReference>
<evidence type="ECO:0000313" key="8">
    <source>
        <dbReference type="EMBL" id="EHO48496.1"/>
    </source>
</evidence>
<dbReference type="InterPro" id="IPR007863">
    <property type="entry name" value="Peptidase_M16_C"/>
</dbReference>
<dbReference type="RefSeq" id="WP_008857995.1">
    <property type="nucleotide sequence ID" value="NZ_JH591054.1"/>
</dbReference>
<sequence>MKTIDYPIYNEKLIVNKLSNGLTVYIQPKPGFNKTTAVLGVNYGAIDRTFQVNGKKITQPAGIAHFLEHKMFDKQDYDVFELFNKTCARSNAYTSFTTTNYLFSTAESLKENLDILLDFVQIPYFTQEKVQREKGIIDQEINMYQNDLDNQAYFKIIANLYPDSALATDIAGTVKTVDQIQLADVQLAYNTFYRPENMSLFITGKVDPQLAMTWIVNNQKNKATPQPQVLQRENNFVENSQEHVEQFKMDVARPKVTIGLRGNDLVPTGRDGLKYEIAISIMFDLFFSENAVEYDKLYRDEIIDDSFSWEFENERSFHFAVLGCDTKKPADFIKQMHSIIRMIPNQIVNKTSEFILQKNELLGNYIEMMDSEEAISGQFDGFIGEPVTIYDEVAILNELTLADVTAIAKSFLSKATMQEVMIRAADND</sequence>
<name>H1LJQ3_9LACO</name>
<dbReference type="HOGENOM" id="CLU_052317_0_0_9"/>
<dbReference type="InterPro" id="IPR011765">
    <property type="entry name" value="Pept_M16_N"/>
</dbReference>
<protein>
    <submittedName>
        <fullName evidence="8">Peptidase M16 inactive domain protein</fullName>
    </submittedName>
</protein>
<feature type="domain" description="Peptidase M16 N-terminal" evidence="6">
    <location>
        <begin position="61"/>
        <end position="173"/>
    </location>
</feature>
<keyword evidence="4" id="KW-0862">Zinc</keyword>
<accession>H1LJQ3</accession>
<evidence type="ECO:0000259" key="6">
    <source>
        <dbReference type="Pfam" id="PF00675"/>
    </source>
</evidence>
<dbReference type="GO" id="GO:0006508">
    <property type="term" value="P:proteolysis"/>
    <property type="evidence" value="ECO:0007669"/>
    <property type="project" value="UniProtKB-KW"/>
</dbReference>
<proteinExistence type="inferred from homology"/>
<dbReference type="AlphaFoldDB" id="H1LJQ3"/>
<organism evidence="8 9">
    <name type="scientific">Lentilactobacillus kisonensis F0435</name>
    <dbReference type="NCBI Taxonomy" id="797516"/>
    <lineage>
        <taxon>Bacteria</taxon>
        <taxon>Bacillati</taxon>
        <taxon>Bacillota</taxon>
        <taxon>Bacilli</taxon>
        <taxon>Lactobacillales</taxon>
        <taxon>Lactobacillaceae</taxon>
        <taxon>Lentilactobacillus</taxon>
    </lineage>
</organism>
<comment type="caution">
    <text evidence="8">The sequence shown here is derived from an EMBL/GenBank/DDBJ whole genome shotgun (WGS) entry which is preliminary data.</text>
</comment>
<dbReference type="PATRIC" id="fig|797516.3.peg.2561"/>
<dbReference type="MEROPS" id="M16.A20"/>
<evidence type="ECO:0000256" key="2">
    <source>
        <dbReference type="ARBA" id="ARBA00022670"/>
    </source>
</evidence>